<dbReference type="EMBL" id="JAVHJM010000008">
    <property type="protein sequence ID" value="KAK6508134.1"/>
    <property type="molecule type" value="Genomic_DNA"/>
</dbReference>
<evidence type="ECO:0000256" key="5">
    <source>
        <dbReference type="ARBA" id="ARBA00008247"/>
    </source>
</evidence>
<keyword evidence="21" id="KW-1185">Reference proteome</keyword>
<dbReference type="InterPro" id="IPR017825">
    <property type="entry name" value="Lycopene_cyclase_dom"/>
</dbReference>
<keyword evidence="15" id="KW-0413">Isomerase</keyword>
<dbReference type="Gene3D" id="1.10.600.10">
    <property type="entry name" value="Farnesyl Diphosphate Synthase"/>
    <property type="match status" value="1"/>
</dbReference>
<dbReference type="AlphaFoldDB" id="A0AAN8N1C1"/>
<evidence type="ECO:0000256" key="6">
    <source>
        <dbReference type="ARBA" id="ARBA00008406"/>
    </source>
</evidence>
<proteinExistence type="inferred from homology"/>
<gene>
    <name evidence="20" type="ORF">TWF506_010236</name>
</gene>
<dbReference type="InterPro" id="IPR008949">
    <property type="entry name" value="Isoprenoid_synthase_dom_sf"/>
</dbReference>
<evidence type="ECO:0000256" key="19">
    <source>
        <dbReference type="SAM" id="Phobius"/>
    </source>
</evidence>
<dbReference type="InterPro" id="IPR044843">
    <property type="entry name" value="Trans_IPPS_bact-type"/>
</dbReference>
<reference evidence="20 21" key="1">
    <citation type="submission" date="2019-10" db="EMBL/GenBank/DDBJ databases">
        <authorList>
            <person name="Palmer J.M."/>
        </authorList>
    </citation>
    <scope>NUCLEOTIDE SEQUENCE [LARGE SCALE GENOMIC DNA]</scope>
    <source>
        <strain evidence="20 21">TWF506</strain>
    </source>
</reference>
<organism evidence="20 21">
    <name type="scientific">Arthrobotrys conoides</name>
    <dbReference type="NCBI Taxonomy" id="74498"/>
    <lineage>
        <taxon>Eukaryota</taxon>
        <taxon>Fungi</taxon>
        <taxon>Dikarya</taxon>
        <taxon>Ascomycota</taxon>
        <taxon>Pezizomycotina</taxon>
        <taxon>Orbiliomycetes</taxon>
        <taxon>Orbiliales</taxon>
        <taxon>Orbiliaceae</taxon>
        <taxon>Arthrobotrys</taxon>
    </lineage>
</organism>
<comment type="catalytic activity">
    <reaction evidence="17">
        <text>gamma-carotene = all-trans-beta-carotene</text>
        <dbReference type="Rhea" id="RHEA:32239"/>
        <dbReference type="ChEBI" id="CHEBI:17579"/>
        <dbReference type="ChEBI" id="CHEBI:27740"/>
        <dbReference type="EC" id="5.5.1.19"/>
    </reaction>
</comment>
<comment type="catalytic activity">
    <reaction evidence="18">
        <text>all-trans-lycopene = gamma-carotene</text>
        <dbReference type="Rhea" id="RHEA:32219"/>
        <dbReference type="ChEBI" id="CHEBI:15948"/>
        <dbReference type="ChEBI" id="CHEBI:27740"/>
        <dbReference type="EC" id="5.5.1.19"/>
    </reaction>
</comment>
<comment type="pathway">
    <text evidence="4">Carotenoid biosynthesis; phytoene biosynthesis; all-trans-phytoene from geranylgeranyl diphosphate: step 1/1.</text>
</comment>
<accession>A0AAN8N1C1</accession>
<evidence type="ECO:0000256" key="11">
    <source>
        <dbReference type="ARBA" id="ARBA00022692"/>
    </source>
</evidence>
<protein>
    <recommendedName>
        <fullName evidence="9">Bifunctional lycopene cyclase/phytoene synthase</fullName>
        <ecNumber evidence="8">2.5.1.32</ecNumber>
        <ecNumber evidence="7">5.5.1.19</ecNumber>
    </recommendedName>
</protein>
<dbReference type="SFLD" id="SFLDG01212">
    <property type="entry name" value="Phytoene_synthase_like"/>
    <property type="match status" value="1"/>
</dbReference>
<dbReference type="SFLD" id="SFLDS00005">
    <property type="entry name" value="Isoprenoid_Synthase_Type_I"/>
    <property type="match status" value="1"/>
</dbReference>
<dbReference type="PROSITE" id="PS01045">
    <property type="entry name" value="SQUALEN_PHYTOEN_SYN_2"/>
    <property type="match status" value="1"/>
</dbReference>
<dbReference type="GO" id="GO:0016117">
    <property type="term" value="P:carotenoid biosynthetic process"/>
    <property type="evidence" value="ECO:0007669"/>
    <property type="project" value="UniProtKB-KW"/>
</dbReference>
<dbReference type="GO" id="GO:0016020">
    <property type="term" value="C:membrane"/>
    <property type="evidence" value="ECO:0007669"/>
    <property type="project" value="UniProtKB-SubCell"/>
</dbReference>
<dbReference type="GO" id="GO:0045436">
    <property type="term" value="F:lycopene beta cyclase activity"/>
    <property type="evidence" value="ECO:0007669"/>
    <property type="project" value="UniProtKB-ARBA"/>
</dbReference>
<dbReference type="Proteomes" id="UP001307849">
    <property type="component" value="Unassembled WGS sequence"/>
</dbReference>
<evidence type="ECO:0000256" key="3">
    <source>
        <dbReference type="ARBA" id="ARBA00005089"/>
    </source>
</evidence>
<evidence type="ECO:0000313" key="20">
    <source>
        <dbReference type="EMBL" id="KAK6508134.1"/>
    </source>
</evidence>
<evidence type="ECO:0000256" key="1">
    <source>
        <dbReference type="ARBA" id="ARBA00001805"/>
    </source>
</evidence>
<evidence type="ECO:0000256" key="16">
    <source>
        <dbReference type="ARBA" id="ARBA00023268"/>
    </source>
</evidence>
<name>A0AAN8N1C1_9PEZI</name>
<sequence length="631" mass="71519">MAGLEYAIVHTKYTIPVALLITILLQPFKTSVDNYKITCLLIIAVTSTIPWDSYLLKNDVWDYPEDAVIGTTFWKIPVEELFFFVIQTYITSLVCILVSKSIIPTAFLPTLPVTPPSPSIEEANLRLQKKKYLVQNDYKRLRRIGLFGAIFIASLVAIGAKLVHSGGQGTYMGLILVWACPVIFFLWGLSHQYILSVPYKNVLIPILLPTSYLWFVDTLALKNGTWVINPDKSFGIKLWKYLDIEEAVFFLITNILITFGQLAFDHTLAVINGFPEIFNFAIPSWPPFSVMVRGLSMAVRNYTPRRISNLRDAIMKLQNKSRSFSLASSVFEGRLRIDLVLLYAFCRNADDLIDEAETREEAQKALAKLSEAISNTFSYRRSEKASFKIENNLKSSISMLYNLPEEMASSLEMLPLEVLPVKPIQGLLEGFGMDLRFPSTDKTEKKQVPDGEFPIRTESDLKRYGYCVAGTVAELLLHLVFHHYPSKGITKKERAEIIQAGVNMGIALQYINISRDIAKDALMGRCYIPSDWLAEYNLTPAMVVEKADRHGVRLLRRRLLRSAIEIYHQNRSAIEKLPTHGGARKGVRGAVENYVEIGRVLLERDGDMPIWNDETVSKSRRLWVFVKALCA</sequence>
<comment type="subcellular location">
    <subcellularLocation>
        <location evidence="2">Membrane</location>
        <topology evidence="2">Multi-pass membrane protein</topology>
    </subcellularLocation>
</comment>
<feature type="transmembrane region" description="Helical" evidence="19">
    <location>
        <begin position="169"/>
        <end position="190"/>
    </location>
</feature>
<evidence type="ECO:0000256" key="17">
    <source>
        <dbReference type="ARBA" id="ARBA00029313"/>
    </source>
</evidence>
<dbReference type="EC" id="5.5.1.19" evidence="7"/>
<dbReference type="EC" id="2.5.1.32" evidence="8"/>
<feature type="transmembrane region" description="Helical" evidence="19">
    <location>
        <begin position="6"/>
        <end position="25"/>
    </location>
</feature>
<feature type="transmembrane region" description="Helical" evidence="19">
    <location>
        <begin position="37"/>
        <end position="56"/>
    </location>
</feature>
<comment type="similarity">
    <text evidence="5">In the N-terminal section; belongs to the lycopene beta-cyclase family.</text>
</comment>
<feature type="transmembrane region" description="Helical" evidence="19">
    <location>
        <begin position="144"/>
        <end position="163"/>
    </location>
</feature>
<comment type="pathway">
    <text evidence="3">Carotenoid biosynthesis; beta-carotene biosynthesis.</text>
</comment>
<comment type="catalytic activity">
    <reaction evidence="1">
        <text>2 (2E,6E,10E)-geranylgeranyl diphosphate = 15-cis-phytoene + 2 diphosphate</text>
        <dbReference type="Rhea" id="RHEA:34475"/>
        <dbReference type="ChEBI" id="CHEBI:27787"/>
        <dbReference type="ChEBI" id="CHEBI:33019"/>
        <dbReference type="ChEBI" id="CHEBI:58756"/>
        <dbReference type="EC" id="2.5.1.32"/>
    </reaction>
</comment>
<keyword evidence="14 19" id="KW-0472">Membrane</keyword>
<evidence type="ECO:0000256" key="12">
    <source>
        <dbReference type="ARBA" id="ARBA00022746"/>
    </source>
</evidence>
<dbReference type="GO" id="GO:0004311">
    <property type="term" value="F:geranylgeranyl diphosphate synthase activity"/>
    <property type="evidence" value="ECO:0007669"/>
    <property type="project" value="InterPro"/>
</dbReference>
<keyword evidence="13 19" id="KW-1133">Transmembrane helix</keyword>
<dbReference type="InterPro" id="IPR002060">
    <property type="entry name" value="Squ/phyt_synthse"/>
</dbReference>
<dbReference type="InterPro" id="IPR019845">
    <property type="entry name" value="Squalene/phytoene_synthase_CS"/>
</dbReference>
<dbReference type="SFLD" id="SFLDG01018">
    <property type="entry name" value="Squalene/Phytoene_Synthase_Lik"/>
    <property type="match status" value="1"/>
</dbReference>
<comment type="caution">
    <text evidence="20">The sequence shown here is derived from an EMBL/GenBank/DDBJ whole genome shotgun (WGS) entry which is preliminary data.</text>
</comment>
<comment type="similarity">
    <text evidence="6">In the C-terminal section; belongs to the phytoene/squalene synthase family.</text>
</comment>
<keyword evidence="16" id="KW-0511">Multifunctional enzyme</keyword>
<feature type="transmembrane region" description="Helical" evidence="19">
    <location>
        <begin position="247"/>
        <end position="264"/>
    </location>
</feature>
<dbReference type="GO" id="GO:0016872">
    <property type="term" value="F:intramolecular lyase activity"/>
    <property type="evidence" value="ECO:0007669"/>
    <property type="project" value="InterPro"/>
</dbReference>
<dbReference type="Pfam" id="PF00494">
    <property type="entry name" value="SQS_PSY"/>
    <property type="match status" value="1"/>
</dbReference>
<dbReference type="SUPFAM" id="SSF48576">
    <property type="entry name" value="Terpenoid synthases"/>
    <property type="match status" value="1"/>
</dbReference>
<keyword evidence="11 19" id="KW-0812">Transmembrane</keyword>
<evidence type="ECO:0000256" key="18">
    <source>
        <dbReference type="ARBA" id="ARBA00029335"/>
    </source>
</evidence>
<evidence type="ECO:0000256" key="15">
    <source>
        <dbReference type="ARBA" id="ARBA00023235"/>
    </source>
</evidence>
<evidence type="ECO:0000256" key="2">
    <source>
        <dbReference type="ARBA" id="ARBA00004141"/>
    </source>
</evidence>
<keyword evidence="12" id="KW-0125">Carotenoid biosynthesis</keyword>
<evidence type="ECO:0000256" key="7">
    <source>
        <dbReference type="ARBA" id="ARBA00012242"/>
    </source>
</evidence>
<dbReference type="PANTHER" id="PTHR31480">
    <property type="entry name" value="BIFUNCTIONAL LYCOPENE CYCLASE/PHYTOENE SYNTHASE"/>
    <property type="match status" value="1"/>
</dbReference>
<evidence type="ECO:0000256" key="4">
    <source>
        <dbReference type="ARBA" id="ARBA00005172"/>
    </source>
</evidence>
<evidence type="ECO:0000313" key="21">
    <source>
        <dbReference type="Proteomes" id="UP001307849"/>
    </source>
</evidence>
<evidence type="ECO:0000256" key="14">
    <source>
        <dbReference type="ARBA" id="ARBA00023136"/>
    </source>
</evidence>
<evidence type="ECO:0000256" key="8">
    <source>
        <dbReference type="ARBA" id="ARBA00012396"/>
    </source>
</evidence>
<feature type="transmembrane region" description="Helical" evidence="19">
    <location>
        <begin position="81"/>
        <end position="99"/>
    </location>
</feature>
<evidence type="ECO:0000256" key="13">
    <source>
        <dbReference type="ARBA" id="ARBA00022989"/>
    </source>
</evidence>
<dbReference type="NCBIfam" id="TIGR03462">
    <property type="entry name" value="CarR_dom_SF"/>
    <property type="match status" value="2"/>
</dbReference>
<evidence type="ECO:0000256" key="10">
    <source>
        <dbReference type="ARBA" id="ARBA00022679"/>
    </source>
</evidence>
<keyword evidence="10" id="KW-0808">Transferase</keyword>
<evidence type="ECO:0000256" key="9">
    <source>
        <dbReference type="ARBA" id="ARBA00018909"/>
    </source>
</evidence>